<evidence type="ECO:0000313" key="1">
    <source>
        <dbReference type="EMBL" id="KAK2815740.1"/>
    </source>
</evidence>
<dbReference type="EMBL" id="JAUPFM010000022">
    <property type="protein sequence ID" value="KAK2815740.1"/>
    <property type="molecule type" value="Genomic_DNA"/>
</dbReference>
<dbReference type="Proteomes" id="UP001187415">
    <property type="component" value="Unassembled WGS sequence"/>
</dbReference>
<organism evidence="1 2">
    <name type="scientific">Channa striata</name>
    <name type="common">Snakehead murrel</name>
    <name type="synonym">Ophicephalus striatus</name>
    <dbReference type="NCBI Taxonomy" id="64152"/>
    <lineage>
        <taxon>Eukaryota</taxon>
        <taxon>Metazoa</taxon>
        <taxon>Chordata</taxon>
        <taxon>Craniata</taxon>
        <taxon>Vertebrata</taxon>
        <taxon>Euteleostomi</taxon>
        <taxon>Actinopterygii</taxon>
        <taxon>Neopterygii</taxon>
        <taxon>Teleostei</taxon>
        <taxon>Neoteleostei</taxon>
        <taxon>Acanthomorphata</taxon>
        <taxon>Anabantaria</taxon>
        <taxon>Anabantiformes</taxon>
        <taxon>Channoidei</taxon>
        <taxon>Channidae</taxon>
        <taxon>Channa</taxon>
    </lineage>
</organism>
<comment type="caution">
    <text evidence="1">The sequence shown here is derived from an EMBL/GenBank/DDBJ whole genome shotgun (WGS) entry which is preliminary data.</text>
</comment>
<keyword evidence="2" id="KW-1185">Reference proteome</keyword>
<gene>
    <name evidence="1" type="ORF">Q5P01_026207</name>
</gene>
<dbReference type="AlphaFoldDB" id="A0AA88IZI4"/>
<accession>A0AA88IZI4</accession>
<reference evidence="1" key="1">
    <citation type="submission" date="2023-07" db="EMBL/GenBank/DDBJ databases">
        <title>Chromosome-level Genome Assembly of Striped Snakehead (Channa striata).</title>
        <authorList>
            <person name="Liu H."/>
        </authorList>
    </citation>
    <scope>NUCLEOTIDE SEQUENCE</scope>
    <source>
        <strain evidence="1">Gz</strain>
        <tissue evidence="1">Muscle</tissue>
    </source>
</reference>
<sequence length="80" mass="8659">MVELPTLTPLLMTPPNILRQGGRRAGVGGHRFVHCILGSRGDSLFVEEEQGPSGLRSPIEAIPLKTFHTQGTGELRVAEQ</sequence>
<proteinExistence type="predicted"/>
<protein>
    <submittedName>
        <fullName evidence="1">Uncharacterized protein</fullName>
    </submittedName>
</protein>
<evidence type="ECO:0000313" key="2">
    <source>
        <dbReference type="Proteomes" id="UP001187415"/>
    </source>
</evidence>
<name>A0AA88IZI4_CHASR</name>